<keyword evidence="1" id="KW-1133">Transmembrane helix</keyword>
<dbReference type="AlphaFoldDB" id="A0A2R8F9V6"/>
<dbReference type="Pfam" id="PF04890">
    <property type="entry name" value="DUF648"/>
    <property type="match status" value="1"/>
</dbReference>
<dbReference type="InterPro" id="IPR006974">
    <property type="entry name" value="DUF648"/>
</dbReference>
<evidence type="ECO:0000256" key="1">
    <source>
        <dbReference type="SAM" id="Phobius"/>
    </source>
</evidence>
<evidence type="ECO:0000313" key="2">
    <source>
        <dbReference type="EMBL" id="SPN73208.1"/>
    </source>
</evidence>
<evidence type="ECO:0000313" key="3">
    <source>
        <dbReference type="Proteomes" id="UP000244926"/>
    </source>
</evidence>
<accession>A0A2R8F9V6</accession>
<proteinExistence type="predicted"/>
<keyword evidence="1" id="KW-0812">Transmembrane</keyword>
<protein>
    <submittedName>
        <fullName evidence="2">Uncharacterized protein</fullName>
    </submittedName>
</protein>
<reference evidence="3" key="1">
    <citation type="submission" date="2017-11" db="EMBL/GenBank/DDBJ databases">
        <authorList>
            <person name="Seth-Smith MB H."/>
        </authorList>
    </citation>
    <scope>NUCLEOTIDE SEQUENCE [LARGE SCALE GENOMIC DNA]</scope>
</reference>
<feature type="transmembrane region" description="Helical" evidence="1">
    <location>
        <begin position="76"/>
        <end position="101"/>
    </location>
</feature>
<dbReference type="KEGG" id="csee:C10C_0017"/>
<name>A0A2R8F9V6_9CHLA</name>
<keyword evidence="1" id="KW-0472">Membrane</keyword>
<dbReference type="OrthoDB" id="18028at2"/>
<gene>
    <name evidence="2" type="ORF">C10C_0017</name>
</gene>
<dbReference type="RefSeq" id="WP_108896201.1">
    <property type="nucleotide sequence ID" value="NZ_LT993738.1"/>
</dbReference>
<organism evidence="2 3">
    <name type="scientific">Chlamydia serpentis</name>
    <dbReference type="NCBI Taxonomy" id="1967782"/>
    <lineage>
        <taxon>Bacteria</taxon>
        <taxon>Pseudomonadati</taxon>
        <taxon>Chlamydiota</taxon>
        <taxon>Chlamydiia</taxon>
        <taxon>Chlamydiales</taxon>
        <taxon>Chlamydiaceae</taxon>
        <taxon>Chlamydia/Chlamydophila group</taxon>
        <taxon>Chlamydia</taxon>
    </lineage>
</organism>
<keyword evidence="3" id="KW-1185">Reference proteome</keyword>
<dbReference type="EMBL" id="LT993738">
    <property type="protein sequence ID" value="SPN73208.1"/>
    <property type="molecule type" value="Genomic_DNA"/>
</dbReference>
<sequence>MFISSVRPLVFSKASLSFLPYLDKGSGALEKYSNLVNNYLHLGGEKSIVIKGASENTFVCVNRIAPISCLNKTLKILSFLLIIPIILSLFIIIILRIVLFFKYRKQIIRVKEEELTHLLSPSKESLSLPLASPKALKKIHALHALIRSGKTYNELIQEGFSFIKITTHPDRPPSSNQDLGFSYNKLFPGFYFHSLIPISYTSGDERALKYHLDKQQEATARLEKTPSCSIICRSQYFPPLNPQDQGTRFGLVGLVQWKIDLLQE</sequence>
<dbReference type="Proteomes" id="UP000244926">
    <property type="component" value="Chromosome I"/>
</dbReference>